<dbReference type="EMBL" id="BMOS01000009">
    <property type="protein sequence ID" value="GGN56164.1"/>
    <property type="molecule type" value="Genomic_DNA"/>
</dbReference>
<dbReference type="AlphaFoldDB" id="A0A918D1B6"/>
<dbReference type="InterPro" id="IPR016181">
    <property type="entry name" value="Acyl_CoA_acyltransferase"/>
</dbReference>
<accession>A0A918D1B6</accession>
<dbReference type="RefSeq" id="WP_188856729.1">
    <property type="nucleotide sequence ID" value="NZ_BMOS01000009.1"/>
</dbReference>
<proteinExistence type="predicted"/>
<dbReference type="Pfam" id="PF13523">
    <property type="entry name" value="Acetyltransf_8"/>
    <property type="match status" value="1"/>
</dbReference>
<protein>
    <submittedName>
        <fullName evidence="1">N-acetyltransferase</fullName>
    </submittedName>
</protein>
<dbReference type="Gene3D" id="3.40.630.30">
    <property type="match status" value="2"/>
</dbReference>
<gene>
    <name evidence="1" type="ORF">GCM10007971_15700</name>
</gene>
<evidence type="ECO:0000313" key="1">
    <source>
        <dbReference type="EMBL" id="GGN56164.1"/>
    </source>
</evidence>
<reference evidence="1" key="1">
    <citation type="journal article" date="2014" name="Int. J. Syst. Evol. Microbiol.">
        <title>Complete genome sequence of Corynebacterium casei LMG S-19264T (=DSM 44701T), isolated from a smear-ripened cheese.</title>
        <authorList>
            <consortium name="US DOE Joint Genome Institute (JGI-PGF)"/>
            <person name="Walter F."/>
            <person name="Albersmeier A."/>
            <person name="Kalinowski J."/>
            <person name="Ruckert C."/>
        </authorList>
    </citation>
    <scope>NUCLEOTIDE SEQUENCE</scope>
    <source>
        <strain evidence="1">JCM 17251</strain>
    </source>
</reference>
<dbReference type="SUPFAM" id="SSF55729">
    <property type="entry name" value="Acyl-CoA N-acyltransferases (Nat)"/>
    <property type="match status" value="1"/>
</dbReference>
<organism evidence="1 2">
    <name type="scientific">Oceanobacillus indicireducens</name>
    <dbReference type="NCBI Taxonomy" id="1004261"/>
    <lineage>
        <taxon>Bacteria</taxon>
        <taxon>Bacillati</taxon>
        <taxon>Bacillota</taxon>
        <taxon>Bacilli</taxon>
        <taxon>Bacillales</taxon>
        <taxon>Bacillaceae</taxon>
        <taxon>Oceanobacillus</taxon>
    </lineage>
</organism>
<evidence type="ECO:0000313" key="2">
    <source>
        <dbReference type="Proteomes" id="UP000624041"/>
    </source>
</evidence>
<keyword evidence="2" id="KW-1185">Reference proteome</keyword>
<comment type="caution">
    <text evidence="1">The sequence shown here is derived from an EMBL/GenBank/DDBJ whole genome shotgun (WGS) entry which is preliminary data.</text>
</comment>
<sequence length="150" mass="17582">MNINSISIRKMKHTDYEVMAQWLSTKEVLEFYGDSNSPFTLQQVKNKYEPRVNGDIPVIPYIVELDNTPIGFMQQYKLNEEKQKEFGYPKHSTVYGIDQDVDMIILDPAVSNVRAIRCYEKCGFRKIKKIINNDKLFKYNFNVVSEKQGE</sequence>
<reference evidence="1" key="2">
    <citation type="submission" date="2020-09" db="EMBL/GenBank/DDBJ databases">
        <authorList>
            <person name="Sun Q."/>
            <person name="Ohkuma M."/>
        </authorList>
    </citation>
    <scope>NUCLEOTIDE SEQUENCE</scope>
    <source>
        <strain evidence="1">JCM 17251</strain>
    </source>
</reference>
<dbReference type="Proteomes" id="UP000624041">
    <property type="component" value="Unassembled WGS sequence"/>
</dbReference>
<name>A0A918D1B6_9BACI</name>